<accession>A0A022RUP5</accession>
<feature type="compositionally biased region" description="Low complexity" evidence="9">
    <location>
        <begin position="1"/>
        <end position="12"/>
    </location>
</feature>
<dbReference type="EC" id="3.2.1.96" evidence="3"/>
<evidence type="ECO:0000256" key="1">
    <source>
        <dbReference type="ARBA" id="ARBA00004514"/>
    </source>
</evidence>
<keyword evidence="10" id="KW-0812">Transmembrane</keyword>
<comment type="subcellular location">
    <subcellularLocation>
        <location evidence="1">Cytoplasm</location>
        <location evidence="1">Cytosol</location>
    </subcellularLocation>
</comment>
<dbReference type="STRING" id="4155.A0A022RUP5"/>
<evidence type="ECO:0000256" key="2">
    <source>
        <dbReference type="ARBA" id="ARBA00007849"/>
    </source>
</evidence>
<evidence type="ECO:0000256" key="9">
    <source>
        <dbReference type="SAM" id="MobiDB-lite"/>
    </source>
</evidence>
<dbReference type="InterPro" id="IPR005201">
    <property type="entry name" value="TIM_ENGase"/>
</dbReference>
<comment type="catalytic activity">
    <reaction evidence="7">
        <text>an N(4)-(oligosaccharide-(1-&gt;3)-[oligosaccharide-(1-&gt;6)]-beta-D-Man-(1-&gt;4)-beta-D-GlcNAc-(1-&gt;4)-alpha-D-GlcNAc)-L-asparaginyl-[protein] + H2O = an oligosaccharide-(1-&gt;3)-[oligosaccharide-(1-&gt;6)]-beta-D-Man-(1-&gt;4)-D-GlcNAc + N(4)-(N-acetyl-beta-D-glucosaminyl)-L-asparaginyl-[protein]</text>
        <dbReference type="Rhea" id="RHEA:73067"/>
        <dbReference type="Rhea" id="RHEA-COMP:12603"/>
        <dbReference type="Rhea" id="RHEA-COMP:18176"/>
        <dbReference type="ChEBI" id="CHEBI:15377"/>
        <dbReference type="ChEBI" id="CHEBI:132248"/>
        <dbReference type="ChEBI" id="CHEBI:192714"/>
        <dbReference type="ChEBI" id="CHEBI:192715"/>
        <dbReference type="EC" id="3.2.1.96"/>
    </reaction>
</comment>
<dbReference type="EMBL" id="KI630259">
    <property type="protein sequence ID" value="EYU43438.1"/>
    <property type="molecule type" value="Genomic_DNA"/>
</dbReference>
<dbReference type="Pfam" id="PF25529">
    <property type="entry name" value="Ig_ENGASE1_C"/>
    <property type="match status" value="1"/>
</dbReference>
<keyword evidence="5" id="KW-0378">Hydrolase</keyword>
<dbReference type="GO" id="GO:0006491">
    <property type="term" value="P:N-glycan processing"/>
    <property type="evidence" value="ECO:0000318"/>
    <property type="project" value="GO_Central"/>
</dbReference>
<feature type="transmembrane region" description="Helical" evidence="10">
    <location>
        <begin position="739"/>
        <end position="759"/>
    </location>
</feature>
<evidence type="ECO:0000256" key="5">
    <source>
        <dbReference type="ARBA" id="ARBA00022801"/>
    </source>
</evidence>
<evidence type="ECO:0000256" key="3">
    <source>
        <dbReference type="ARBA" id="ARBA00012566"/>
    </source>
</evidence>
<evidence type="ECO:0000313" key="13">
    <source>
        <dbReference type="EMBL" id="EYU43438.1"/>
    </source>
</evidence>
<dbReference type="AlphaFoldDB" id="A0A022RUP5"/>
<name>A0A022RUP5_ERYGU</name>
<evidence type="ECO:0000259" key="11">
    <source>
        <dbReference type="Pfam" id="PF03644"/>
    </source>
</evidence>
<dbReference type="InterPro" id="IPR057882">
    <property type="entry name" value="ENGase_C"/>
</dbReference>
<comment type="similarity">
    <text evidence="2">Belongs to the glycosyl hydrolase 85 family.</text>
</comment>
<dbReference type="Proteomes" id="UP000030748">
    <property type="component" value="Unassembled WGS sequence"/>
</dbReference>
<evidence type="ECO:0000256" key="6">
    <source>
        <dbReference type="ARBA" id="ARBA00023295"/>
    </source>
</evidence>
<keyword evidence="4" id="KW-0963">Cytoplasm</keyword>
<evidence type="ECO:0000256" key="8">
    <source>
        <dbReference type="ARBA" id="ARBA00060018"/>
    </source>
</evidence>
<evidence type="ECO:0000256" key="10">
    <source>
        <dbReference type="SAM" id="Phobius"/>
    </source>
</evidence>
<dbReference type="FunFam" id="3.20.20.80:FF:000043">
    <property type="entry name" value="cytosolic endo-beta-N-acetylglucosaminidase"/>
    <property type="match status" value="1"/>
</dbReference>
<gene>
    <name evidence="13" type="ORF">MIMGU_mgv1a001722mg</name>
</gene>
<sequence length="769" mass="85897">MRRHSFSATTDAPAPPPFNPSTPAVPISYPLKTLDELESRAYFKSFHFPFNQSSVKLPAPAGGADGSLPQRPRILVCHDMAGGYTDDKYVQGGTNADAYAIWHWYLIDVFVYFSHNLVALPPPCWTNTAHKHGVKVLGTFIMEGEDGDKQATKLLATKTSAQMYAERLTELAVAMGFDGWLINMEVDLVRAQVPVLEEFVSHLSQTMHSSLPGSLVIWYDSVTVDGFLDWQNKLNDKNKAFFDRCDGIFLNYSWEEEYAKQSADVAGDRKFDVYMGIDVFGRSTFGGGQWTTNVALDVIKKNNISAAIFAPGWVYETKQPPDFQTAQNRWWGLVEKSWGTVPKYPKLLPFYSNFDQGRGYHICIDGEQVFSTPWNNISSQGFQPLIEYPGDSPTQPIQVSVNLKEASYSGGGNIVFRGTLALKAEFTARLFQGELLLGNSPLHITYSVKSSENSMLGLALKTSSANNEKTSVFLAASENTSLTIMNQFSKVIMPHKVTNLGADQPGWVMQETSIQMKGQVLEEIRAVCYKSNPEKSSSSEYYAILGDIKITSSGQTPTFPPSSSWIVDGQFVNWTSDPKGSKHLSVKITWKLKDGNNAADIFTKYTIYVEKLTKEYEYIGVAAVQSYYISDLEVTAGTSSLKFIVQACGLDGACQKLEDSPFFLLQVQGNKYEMEKCSRYKCGRILTIKTIGCSERLFYCCSVHGFSCNSENGDEKGYNGPKIMQKDDSVEVPTYKTRVVLRVVYMLLTVNLFILLVYMSSRLFLKYQK</sequence>
<proteinExistence type="inferred from homology"/>
<feature type="domain" description="Cytosolic endo-beta-N-acetylglucosaminidase C-terminal" evidence="12">
    <location>
        <begin position="558"/>
        <end position="667"/>
    </location>
</feature>
<keyword evidence="14" id="KW-1185">Reference proteome</keyword>
<comment type="function">
    <text evidence="8">Endoglycosidase that releases N-glycans from glycoproteins by cleaving the beta-1,4-glycosidic bond in the N,N'-diacetylchitobiose core. Involved in the production of high-mannose type N-glycans during plant development and fruit maturation.</text>
</comment>
<dbReference type="CDD" id="cd06547">
    <property type="entry name" value="GH85_ENGase"/>
    <property type="match status" value="1"/>
</dbReference>
<keyword evidence="10" id="KW-1133">Transmembrane helix</keyword>
<dbReference type="Pfam" id="PF03644">
    <property type="entry name" value="Glyco_hydro_85"/>
    <property type="match status" value="1"/>
</dbReference>
<dbReference type="GO" id="GO:0005829">
    <property type="term" value="C:cytosol"/>
    <property type="evidence" value="ECO:0007669"/>
    <property type="project" value="UniProtKB-SubCell"/>
</dbReference>
<evidence type="ECO:0000256" key="7">
    <source>
        <dbReference type="ARBA" id="ARBA00034414"/>
    </source>
</evidence>
<keyword evidence="10" id="KW-0472">Membrane</keyword>
<dbReference type="InterPro" id="IPR032979">
    <property type="entry name" value="ENGase"/>
</dbReference>
<dbReference type="PANTHER" id="PTHR13246:SF1">
    <property type="entry name" value="CYTOSOLIC ENDO-BETA-N-ACETYLGLUCOSAMINIDASE"/>
    <property type="match status" value="1"/>
</dbReference>
<dbReference type="PANTHER" id="PTHR13246">
    <property type="entry name" value="ENDO BETA N-ACETYLGLUCOSAMINIDASE"/>
    <property type="match status" value="1"/>
</dbReference>
<evidence type="ECO:0000313" key="14">
    <source>
        <dbReference type="Proteomes" id="UP000030748"/>
    </source>
</evidence>
<dbReference type="Gene3D" id="2.60.120.260">
    <property type="entry name" value="Galactose-binding domain-like"/>
    <property type="match status" value="1"/>
</dbReference>
<keyword evidence="6" id="KW-0326">Glycosidase</keyword>
<dbReference type="GO" id="GO:0033925">
    <property type="term" value="F:mannosyl-glycoprotein endo-beta-N-acetylglucosaminidase activity"/>
    <property type="evidence" value="ECO:0000318"/>
    <property type="project" value="GO_Central"/>
</dbReference>
<dbReference type="Gene3D" id="3.20.20.80">
    <property type="entry name" value="Glycosidases"/>
    <property type="match status" value="1"/>
</dbReference>
<reference evidence="13 14" key="1">
    <citation type="journal article" date="2013" name="Proc. Natl. Acad. Sci. U.S.A.">
        <title>Fine-scale variation in meiotic recombination in Mimulus inferred from population shotgun sequencing.</title>
        <authorList>
            <person name="Hellsten U."/>
            <person name="Wright K.M."/>
            <person name="Jenkins J."/>
            <person name="Shu S."/>
            <person name="Yuan Y."/>
            <person name="Wessler S.R."/>
            <person name="Schmutz J."/>
            <person name="Willis J.H."/>
            <person name="Rokhsar D.S."/>
        </authorList>
    </citation>
    <scope>NUCLEOTIDE SEQUENCE [LARGE SCALE GENOMIC DNA]</scope>
    <source>
        <strain evidence="14">cv. DUN x IM62</strain>
    </source>
</reference>
<dbReference type="eggNOG" id="KOG2331">
    <property type="taxonomic scope" value="Eukaryota"/>
</dbReference>
<feature type="domain" description="Cytosolic endo-beta-N-acetylglucosaminidase TIM barrel" evidence="11">
    <location>
        <begin position="84"/>
        <end position="361"/>
    </location>
</feature>
<feature type="region of interest" description="Disordered" evidence="9">
    <location>
        <begin position="1"/>
        <end position="21"/>
    </location>
</feature>
<evidence type="ECO:0000256" key="4">
    <source>
        <dbReference type="ARBA" id="ARBA00022490"/>
    </source>
</evidence>
<organism evidence="13 14">
    <name type="scientific">Erythranthe guttata</name>
    <name type="common">Yellow monkey flower</name>
    <name type="synonym">Mimulus guttatus</name>
    <dbReference type="NCBI Taxonomy" id="4155"/>
    <lineage>
        <taxon>Eukaryota</taxon>
        <taxon>Viridiplantae</taxon>
        <taxon>Streptophyta</taxon>
        <taxon>Embryophyta</taxon>
        <taxon>Tracheophyta</taxon>
        <taxon>Spermatophyta</taxon>
        <taxon>Magnoliopsida</taxon>
        <taxon>eudicotyledons</taxon>
        <taxon>Gunneridae</taxon>
        <taxon>Pentapetalae</taxon>
        <taxon>asterids</taxon>
        <taxon>lamiids</taxon>
        <taxon>Lamiales</taxon>
        <taxon>Phrymaceae</taxon>
        <taxon>Erythranthe</taxon>
    </lineage>
</organism>
<evidence type="ECO:0000259" key="12">
    <source>
        <dbReference type="Pfam" id="PF25529"/>
    </source>
</evidence>
<protein>
    <recommendedName>
        <fullName evidence="3">mannosyl-glycoprotein endo-beta-N-acetylglucosaminidase</fullName>
        <ecNumber evidence="3">3.2.1.96</ecNumber>
    </recommendedName>
</protein>